<dbReference type="GO" id="GO:0008093">
    <property type="term" value="F:cytoskeletal anchor activity"/>
    <property type="evidence" value="ECO:0007669"/>
    <property type="project" value="TreeGrafter"/>
</dbReference>
<dbReference type="SUPFAM" id="SSF47576">
    <property type="entry name" value="Calponin-homology domain, CH-domain"/>
    <property type="match status" value="1"/>
</dbReference>
<accession>A0AAN9KI96</accession>
<dbReference type="Proteomes" id="UP001359559">
    <property type="component" value="Unassembled WGS sequence"/>
</dbReference>
<feature type="region of interest" description="Disordered" evidence="1">
    <location>
        <begin position="1"/>
        <end position="20"/>
    </location>
</feature>
<gene>
    <name evidence="2" type="ORF">RJT34_03084</name>
</gene>
<dbReference type="GO" id="GO:0051015">
    <property type="term" value="F:actin filament binding"/>
    <property type="evidence" value="ECO:0007669"/>
    <property type="project" value="TreeGrafter"/>
</dbReference>
<evidence type="ECO:0000256" key="1">
    <source>
        <dbReference type="SAM" id="MobiDB-lite"/>
    </source>
</evidence>
<dbReference type="GO" id="GO:0005884">
    <property type="term" value="C:actin filament"/>
    <property type="evidence" value="ECO:0007669"/>
    <property type="project" value="TreeGrafter"/>
</dbReference>
<sequence>MVCEDSSSSSETASSSKLFKISSSSSSAESSFRELDDAFLQSQTRIWLGEVLQIRLDEKLVISQLLADGELLFQVSKVVWKLLLAKHMELRHIKAYKYQPFASKKNSGRYRPYSNVDSFLKICKILGLTGVDLFSPSDVVERRNTRKVPDFDIVTCMVAMPKDVVGCIRRNIELSHSILSDSSSSYHLQKHARGLKSRQGYSVTGSIGDYKIYSDESEDTENKQQFDDLHTDDLYDYTMEINYDVESPIESVYLHEDLDELDIQYQERNEVLSDDFDLLCSMESLQYHCSKNIDHGCETSSSISLPGGDLHADLIGLASHLDNRVEQVQENEIMDLDCFEIEHVLLSTNASVIGTPPNDRTRGTRDASWHGKDRKDDLDLFHKENSIPNVHQSASSYGSNPTPQTAENCKCFETGDNMEFAGMNHLSRDALNLQDQFDIAKNIESFELHNDKIKEEYESRGMMKCFVKKFEETKHSLYSPDCYFCNSSCSDRAVSYSNDINSTSLKKLLAYEEKGSQVDLKRLDNASYNQSEEFLSNQPYYLPESCKWDQKGKCAIKLGTDDKEKNNKCEALASNAQDVDDCGKGSAPGDDANDFCKGVTTQVIGDKVMRPPHVIANDVVVPSNCNEDVSSCTESYITNQSPKLELNHGHQACQYGKDPNNYHSEHTHVVHIKEGIKPEDESVKSLENLLGTEEGGMEIPKARPQKKLLLKSFLGGAAAVGLLFMFLHLRRNGGEKVVQPSMPSNHEGKKKIQKNSPGKVKSISTTKGVYPAEKIKLK</sequence>
<dbReference type="PANTHER" id="PTHR46756:SF18">
    <property type="entry name" value="GAS2-LIKE PROTEIN PICKLED EGGS"/>
    <property type="match status" value="1"/>
</dbReference>
<dbReference type="InterPro" id="IPR036872">
    <property type="entry name" value="CH_dom_sf"/>
</dbReference>
<comment type="caution">
    <text evidence="2">The sequence shown here is derived from an EMBL/GenBank/DDBJ whole genome shotgun (WGS) entry which is preliminary data.</text>
</comment>
<keyword evidence="3" id="KW-1185">Reference proteome</keyword>
<reference evidence="2 3" key="1">
    <citation type="submission" date="2024-01" db="EMBL/GenBank/DDBJ databases">
        <title>The genomes of 5 underutilized Papilionoideae crops provide insights into root nodulation and disease resistance.</title>
        <authorList>
            <person name="Yuan L."/>
        </authorList>
    </citation>
    <scope>NUCLEOTIDE SEQUENCE [LARGE SCALE GENOMIC DNA]</scope>
    <source>
        <strain evidence="2">LY-2023</strain>
        <tissue evidence="2">Leaf</tissue>
    </source>
</reference>
<dbReference type="CDD" id="cd00014">
    <property type="entry name" value="CH_SF"/>
    <property type="match status" value="1"/>
</dbReference>
<evidence type="ECO:0008006" key="4">
    <source>
        <dbReference type="Google" id="ProtNLM"/>
    </source>
</evidence>
<dbReference type="PANTHER" id="PTHR46756">
    <property type="entry name" value="TRANSGELIN"/>
    <property type="match status" value="1"/>
</dbReference>
<dbReference type="Gene3D" id="1.10.418.10">
    <property type="entry name" value="Calponin-like domain"/>
    <property type="match status" value="1"/>
</dbReference>
<name>A0AAN9KI96_CLITE</name>
<evidence type="ECO:0000313" key="3">
    <source>
        <dbReference type="Proteomes" id="UP001359559"/>
    </source>
</evidence>
<proteinExistence type="predicted"/>
<protein>
    <recommendedName>
        <fullName evidence="4">Calponin-homology (CH) domain-containing protein</fullName>
    </recommendedName>
</protein>
<dbReference type="EMBL" id="JAYKXN010000001">
    <property type="protein sequence ID" value="KAK7318385.1"/>
    <property type="molecule type" value="Genomic_DNA"/>
</dbReference>
<dbReference type="AlphaFoldDB" id="A0AAN9KI96"/>
<evidence type="ECO:0000313" key="2">
    <source>
        <dbReference type="EMBL" id="KAK7318385.1"/>
    </source>
</evidence>
<dbReference type="GO" id="GO:0051764">
    <property type="term" value="P:actin crosslink formation"/>
    <property type="evidence" value="ECO:0007669"/>
    <property type="project" value="TreeGrafter"/>
</dbReference>
<feature type="region of interest" description="Disordered" evidence="1">
    <location>
        <begin position="737"/>
        <end position="765"/>
    </location>
</feature>
<organism evidence="2 3">
    <name type="scientific">Clitoria ternatea</name>
    <name type="common">Butterfly pea</name>
    <dbReference type="NCBI Taxonomy" id="43366"/>
    <lineage>
        <taxon>Eukaryota</taxon>
        <taxon>Viridiplantae</taxon>
        <taxon>Streptophyta</taxon>
        <taxon>Embryophyta</taxon>
        <taxon>Tracheophyta</taxon>
        <taxon>Spermatophyta</taxon>
        <taxon>Magnoliopsida</taxon>
        <taxon>eudicotyledons</taxon>
        <taxon>Gunneridae</taxon>
        <taxon>Pentapetalae</taxon>
        <taxon>rosids</taxon>
        <taxon>fabids</taxon>
        <taxon>Fabales</taxon>
        <taxon>Fabaceae</taxon>
        <taxon>Papilionoideae</taxon>
        <taxon>50 kb inversion clade</taxon>
        <taxon>NPAAA clade</taxon>
        <taxon>indigoferoid/millettioid clade</taxon>
        <taxon>Phaseoleae</taxon>
        <taxon>Clitoria</taxon>
    </lineage>
</organism>